<dbReference type="PANTHER" id="PTHR43795">
    <property type="entry name" value="BIFUNCTIONAL ASPARTATE AMINOTRANSFERASE AND GLUTAMATE/ASPARTATE-PREPHENATE AMINOTRANSFERASE-RELATED"/>
    <property type="match status" value="1"/>
</dbReference>
<dbReference type="Proteomes" id="UP000799757">
    <property type="component" value="Unassembled WGS sequence"/>
</dbReference>
<dbReference type="PANTHER" id="PTHR43795:SF63">
    <property type="entry name" value="PUTATIVE (AFU_ORTHOLOGUE AFUA_4G00630)-RELATED"/>
    <property type="match status" value="1"/>
</dbReference>
<dbReference type="CDD" id="cd00609">
    <property type="entry name" value="AAT_like"/>
    <property type="match status" value="1"/>
</dbReference>
<reference evidence="4" key="1">
    <citation type="journal article" date="2020" name="Stud. Mycol.">
        <title>101 Dothideomycetes genomes: a test case for predicting lifestyles and emergence of pathogens.</title>
        <authorList>
            <person name="Haridas S."/>
            <person name="Albert R."/>
            <person name="Binder M."/>
            <person name="Bloem J."/>
            <person name="Labutti K."/>
            <person name="Salamov A."/>
            <person name="Andreopoulos B."/>
            <person name="Baker S."/>
            <person name="Barry K."/>
            <person name="Bills G."/>
            <person name="Bluhm B."/>
            <person name="Cannon C."/>
            <person name="Castanera R."/>
            <person name="Culley D."/>
            <person name="Daum C."/>
            <person name="Ezra D."/>
            <person name="Gonzalez J."/>
            <person name="Henrissat B."/>
            <person name="Kuo A."/>
            <person name="Liang C."/>
            <person name="Lipzen A."/>
            <person name="Lutzoni F."/>
            <person name="Magnuson J."/>
            <person name="Mondo S."/>
            <person name="Nolan M."/>
            <person name="Ohm R."/>
            <person name="Pangilinan J."/>
            <person name="Park H.-J."/>
            <person name="Ramirez L."/>
            <person name="Alfaro M."/>
            <person name="Sun H."/>
            <person name="Tritt A."/>
            <person name="Yoshinaga Y."/>
            <person name="Zwiers L.-H."/>
            <person name="Turgeon B."/>
            <person name="Goodwin S."/>
            <person name="Spatafora J."/>
            <person name="Crous P."/>
            <person name="Grigoriev I."/>
        </authorList>
    </citation>
    <scope>NUCLEOTIDE SEQUENCE</scope>
    <source>
        <strain evidence="4">CBS 109.77</strain>
    </source>
</reference>
<dbReference type="InterPro" id="IPR015422">
    <property type="entry name" value="PyrdxlP-dep_Trfase_small"/>
</dbReference>
<dbReference type="GO" id="GO:0030170">
    <property type="term" value="F:pyridoxal phosphate binding"/>
    <property type="evidence" value="ECO:0007669"/>
    <property type="project" value="InterPro"/>
</dbReference>
<name>A0A6A6X806_9PLEO</name>
<dbReference type="Gene3D" id="3.40.640.10">
    <property type="entry name" value="Type I PLP-dependent aspartate aminotransferase-like (Major domain)"/>
    <property type="match status" value="1"/>
</dbReference>
<keyword evidence="5" id="KW-1185">Reference proteome</keyword>
<dbReference type="GO" id="GO:0006520">
    <property type="term" value="P:amino acid metabolic process"/>
    <property type="evidence" value="ECO:0007669"/>
    <property type="project" value="TreeGrafter"/>
</dbReference>
<dbReference type="Pfam" id="PF00155">
    <property type="entry name" value="Aminotran_1_2"/>
    <property type="match status" value="1"/>
</dbReference>
<evidence type="ECO:0000313" key="5">
    <source>
        <dbReference type="Proteomes" id="UP000799757"/>
    </source>
</evidence>
<keyword evidence="4" id="KW-0808">Transferase</keyword>
<dbReference type="OrthoDB" id="7042322at2759"/>
<proteinExistence type="inferred from homology"/>
<dbReference type="InterPro" id="IPR015421">
    <property type="entry name" value="PyrdxlP-dep_Trfase_major"/>
</dbReference>
<dbReference type="InterPro" id="IPR050478">
    <property type="entry name" value="Ethylene_sulfur-biosynth"/>
</dbReference>
<dbReference type="InterPro" id="IPR004839">
    <property type="entry name" value="Aminotransferase_I/II_large"/>
</dbReference>
<evidence type="ECO:0000259" key="3">
    <source>
        <dbReference type="Pfam" id="PF00155"/>
    </source>
</evidence>
<dbReference type="InterPro" id="IPR004838">
    <property type="entry name" value="NHTrfase_class1_PyrdxlP-BS"/>
</dbReference>
<dbReference type="PRINTS" id="PR00753">
    <property type="entry name" value="ACCSYNTHASE"/>
</dbReference>
<feature type="domain" description="Aminotransferase class I/classII large" evidence="3">
    <location>
        <begin position="42"/>
        <end position="426"/>
    </location>
</feature>
<comment type="similarity">
    <text evidence="1">Belongs to the class-I pyridoxal-phosphate-dependent aminotransferase family.</text>
</comment>
<gene>
    <name evidence="4" type="ORF">K505DRAFT_326199</name>
</gene>
<dbReference type="SUPFAM" id="SSF53383">
    <property type="entry name" value="PLP-dependent transferases"/>
    <property type="match status" value="1"/>
</dbReference>
<evidence type="ECO:0000256" key="2">
    <source>
        <dbReference type="ARBA" id="ARBA00022898"/>
    </source>
</evidence>
<evidence type="ECO:0000256" key="1">
    <source>
        <dbReference type="ARBA" id="ARBA00007441"/>
    </source>
</evidence>
<dbReference type="Gene3D" id="3.90.1150.10">
    <property type="entry name" value="Aspartate Aminotransferase, domain 1"/>
    <property type="match status" value="1"/>
</dbReference>
<protein>
    <submittedName>
        <fullName evidence="4">PLP-dependent transferase</fullName>
    </submittedName>
</protein>
<dbReference type="GO" id="GO:0008483">
    <property type="term" value="F:transaminase activity"/>
    <property type="evidence" value="ECO:0007669"/>
    <property type="project" value="TreeGrafter"/>
</dbReference>
<dbReference type="AlphaFoldDB" id="A0A6A6X806"/>
<dbReference type="InterPro" id="IPR015424">
    <property type="entry name" value="PyrdxlP-dep_Trfase"/>
</dbReference>
<organism evidence="4 5">
    <name type="scientific">Melanomma pulvis-pyrius CBS 109.77</name>
    <dbReference type="NCBI Taxonomy" id="1314802"/>
    <lineage>
        <taxon>Eukaryota</taxon>
        <taxon>Fungi</taxon>
        <taxon>Dikarya</taxon>
        <taxon>Ascomycota</taxon>
        <taxon>Pezizomycotina</taxon>
        <taxon>Dothideomycetes</taxon>
        <taxon>Pleosporomycetidae</taxon>
        <taxon>Pleosporales</taxon>
        <taxon>Melanommataceae</taxon>
        <taxon>Melanomma</taxon>
    </lineage>
</organism>
<accession>A0A6A6X806</accession>
<dbReference type="PROSITE" id="PS00105">
    <property type="entry name" value="AA_TRANSFER_CLASS_1"/>
    <property type="match status" value="1"/>
</dbReference>
<evidence type="ECO:0000313" key="4">
    <source>
        <dbReference type="EMBL" id="KAF2792391.1"/>
    </source>
</evidence>
<dbReference type="EMBL" id="MU001972">
    <property type="protein sequence ID" value="KAF2792391.1"/>
    <property type="molecule type" value="Genomic_DNA"/>
</dbReference>
<sequence length="431" mass="47127">MLSTRGTNASAAVGERLIWNIISNLWHPVTNASGYVSLGVAENALMHDELRDFLNSKQLVDAKSKALTYGDGPSGSKHVKEAVSSFFNSYFHPVAGVKLEHLFITNGVTSAIEHAALALANPGDGILLGRPYYRSFLHDIGFRTGVKVISVSFGDIDPCGPDCVTRYEEALIASNTNGVKIRALMLCHPHNPLGRCYSRGTIIALMQLCQKHEIHFISDEIYALSVWENAIDELATAPEPFHSTLSIDIADIIDPARVHVLWGTSKDFGANGLRLGVLVSQANDRFLKACETGSLFSCASSLVENAVTEVLRDEKFLANFVQTNCDRLSKAYTHAVKLLDGCGIEHMKGVNAAFFLWVDLGKKFRENHPETGEGNGEGITHVILQKLMQKKVYIVSGDAAGAEHPGWFRLVFSQPEHVVEEGVRRIAEAIS</sequence>
<keyword evidence="2" id="KW-0663">Pyridoxal phosphate</keyword>